<evidence type="ECO:0000313" key="1">
    <source>
        <dbReference type="EMBL" id="MBA0712597.1"/>
    </source>
</evidence>
<evidence type="ECO:0000313" key="2">
    <source>
        <dbReference type="Proteomes" id="UP000593574"/>
    </source>
</evidence>
<organism evidence="1 2">
    <name type="scientific">Gossypium laxum</name>
    <dbReference type="NCBI Taxonomy" id="34288"/>
    <lineage>
        <taxon>Eukaryota</taxon>
        <taxon>Viridiplantae</taxon>
        <taxon>Streptophyta</taxon>
        <taxon>Embryophyta</taxon>
        <taxon>Tracheophyta</taxon>
        <taxon>Spermatophyta</taxon>
        <taxon>Magnoliopsida</taxon>
        <taxon>eudicotyledons</taxon>
        <taxon>Gunneridae</taxon>
        <taxon>Pentapetalae</taxon>
        <taxon>rosids</taxon>
        <taxon>malvids</taxon>
        <taxon>Malvales</taxon>
        <taxon>Malvaceae</taxon>
        <taxon>Malvoideae</taxon>
        <taxon>Gossypium</taxon>
    </lineage>
</organism>
<protein>
    <submittedName>
        <fullName evidence="1">Uncharacterized protein</fullName>
    </submittedName>
</protein>
<dbReference type="AlphaFoldDB" id="A0A7J8ZL77"/>
<keyword evidence="2" id="KW-1185">Reference proteome</keyword>
<accession>A0A7J8ZL77</accession>
<comment type="caution">
    <text evidence="1">The sequence shown here is derived from an EMBL/GenBank/DDBJ whole genome shotgun (WGS) entry which is preliminary data.</text>
</comment>
<gene>
    <name evidence="1" type="ORF">Golax_011686</name>
</gene>
<sequence length="231" mass="26570">MSRMWWTSNDKTRGWAMMVWDKLCHPKGMGGIGSLRQTSVETYAFQGHFMFQARAAEALKEGFVWLVGDGNTVDIRRDQLGFEGLNRDSVYRSLLTNDERKVSDLWDNNRRCWKREMVIELYGNTMGDQYAIYPLFIMVLKIAERGIKTPMGSTRQSRLTLVFSWRIDHNIVIPPIPVSKSWMKPPKGYVKINFDVMVSNGSVGYKAIARDSDGFVLRCCYGFVDKLLDAN</sequence>
<dbReference type="Proteomes" id="UP000593574">
    <property type="component" value="Unassembled WGS sequence"/>
</dbReference>
<proteinExistence type="predicted"/>
<reference evidence="1 2" key="1">
    <citation type="journal article" date="2019" name="Genome Biol. Evol.">
        <title>Insights into the evolution of the New World diploid cottons (Gossypium, subgenus Houzingenia) based on genome sequencing.</title>
        <authorList>
            <person name="Grover C.E."/>
            <person name="Arick M.A. 2nd"/>
            <person name="Thrash A."/>
            <person name="Conover J.L."/>
            <person name="Sanders W.S."/>
            <person name="Peterson D.G."/>
            <person name="Frelichowski J.E."/>
            <person name="Scheffler J.A."/>
            <person name="Scheffler B.E."/>
            <person name="Wendel J.F."/>
        </authorList>
    </citation>
    <scope>NUCLEOTIDE SEQUENCE [LARGE SCALE GENOMIC DNA]</scope>
    <source>
        <strain evidence="1">4</strain>
        <tissue evidence="1">Leaf</tissue>
    </source>
</reference>
<dbReference type="EMBL" id="JABEZV010000006">
    <property type="protein sequence ID" value="MBA0712597.1"/>
    <property type="molecule type" value="Genomic_DNA"/>
</dbReference>
<name>A0A7J8ZL77_9ROSI</name>